<accession>A0A087SQ04</accession>
<evidence type="ECO:0000259" key="2">
    <source>
        <dbReference type="Pfam" id="PF10312"/>
    </source>
</evidence>
<dbReference type="Proteomes" id="UP000028924">
    <property type="component" value="Unassembled WGS sequence"/>
</dbReference>
<reference evidence="3 4" key="1">
    <citation type="journal article" date="2014" name="BMC Genomics">
        <title>Oil accumulation mechanisms of the oleaginous microalga Chlorella protothecoides revealed through its genome, transcriptomes, and proteomes.</title>
        <authorList>
            <person name="Gao C."/>
            <person name="Wang Y."/>
            <person name="Shen Y."/>
            <person name="Yan D."/>
            <person name="He X."/>
            <person name="Dai J."/>
            <person name="Wu Q."/>
        </authorList>
    </citation>
    <scope>NUCLEOTIDE SEQUENCE [LARGE SCALE GENOMIC DNA]</scope>
    <source>
        <strain evidence="3 4">0710</strain>
    </source>
</reference>
<name>A0A087SQ04_AUXPR</name>
<dbReference type="Pfam" id="PF10312">
    <property type="entry name" value="Cactin_mid"/>
    <property type="match status" value="1"/>
</dbReference>
<keyword evidence="4" id="KW-1185">Reference proteome</keyword>
<dbReference type="eggNOG" id="KOG2370">
    <property type="taxonomic scope" value="Eukaryota"/>
</dbReference>
<dbReference type="KEGG" id="apro:F751_2799"/>
<dbReference type="GO" id="GO:0045292">
    <property type="term" value="P:mRNA cis splicing, via spliceosome"/>
    <property type="evidence" value="ECO:0007669"/>
    <property type="project" value="TreeGrafter"/>
</dbReference>
<feature type="domain" description="Splicing factor cactin central" evidence="2">
    <location>
        <begin position="140"/>
        <end position="339"/>
    </location>
</feature>
<dbReference type="RefSeq" id="XP_011400795.1">
    <property type="nucleotide sequence ID" value="XM_011402493.1"/>
</dbReference>
<feature type="compositionally biased region" description="Basic and acidic residues" evidence="1">
    <location>
        <begin position="34"/>
        <end position="52"/>
    </location>
</feature>
<dbReference type="EMBL" id="KL662155">
    <property type="protein sequence ID" value="KFM27808.1"/>
    <property type="molecule type" value="Genomic_DNA"/>
</dbReference>
<dbReference type="PANTHER" id="PTHR21737">
    <property type="entry name" value="POLYGLUTAMINE BINDING PROTEIN 1/MARVEL MEMBRANE-ASSOCIATING DOMAIN CONTAINING 3"/>
    <property type="match status" value="1"/>
</dbReference>
<feature type="region of interest" description="Disordered" evidence="1">
    <location>
        <begin position="98"/>
        <end position="130"/>
    </location>
</feature>
<dbReference type="STRING" id="3075.A0A087SQ04"/>
<evidence type="ECO:0000313" key="4">
    <source>
        <dbReference type="Proteomes" id="UP000028924"/>
    </source>
</evidence>
<evidence type="ECO:0000313" key="3">
    <source>
        <dbReference type="EMBL" id="KFM27808.1"/>
    </source>
</evidence>
<dbReference type="GeneID" id="23614190"/>
<dbReference type="PANTHER" id="PTHR21737:SF4">
    <property type="entry name" value="SPLICING FACTOR CACTIN"/>
    <property type="match status" value="1"/>
</dbReference>
<dbReference type="AlphaFoldDB" id="A0A087SQ04"/>
<dbReference type="OrthoDB" id="1734495at2759"/>
<gene>
    <name evidence="3" type="ORF">F751_2799</name>
</gene>
<feature type="compositionally biased region" description="Basic residues" evidence="1">
    <location>
        <begin position="1"/>
        <end position="24"/>
    </location>
</feature>
<proteinExistence type="predicted"/>
<dbReference type="GO" id="GO:0005681">
    <property type="term" value="C:spliceosomal complex"/>
    <property type="evidence" value="ECO:0007669"/>
    <property type="project" value="TreeGrafter"/>
</dbReference>
<dbReference type="InterPro" id="IPR018816">
    <property type="entry name" value="Cactin_central"/>
</dbReference>
<organism evidence="3 4">
    <name type="scientific">Auxenochlorella protothecoides</name>
    <name type="common">Green microalga</name>
    <name type="synonym">Chlorella protothecoides</name>
    <dbReference type="NCBI Taxonomy" id="3075"/>
    <lineage>
        <taxon>Eukaryota</taxon>
        <taxon>Viridiplantae</taxon>
        <taxon>Chlorophyta</taxon>
        <taxon>core chlorophytes</taxon>
        <taxon>Trebouxiophyceae</taxon>
        <taxon>Chlorellales</taxon>
        <taxon>Chlorellaceae</taxon>
        <taxon>Auxenochlorella</taxon>
    </lineage>
</organism>
<evidence type="ECO:0000256" key="1">
    <source>
        <dbReference type="SAM" id="MobiDB-lite"/>
    </source>
</evidence>
<feature type="region of interest" description="Disordered" evidence="1">
    <location>
        <begin position="1"/>
        <end position="78"/>
    </location>
</feature>
<protein>
    <submittedName>
        <fullName evidence="3">Cactin</fullName>
    </submittedName>
</protein>
<dbReference type="GO" id="GO:0005737">
    <property type="term" value="C:cytoplasm"/>
    <property type="evidence" value="ECO:0007669"/>
    <property type="project" value="TreeGrafter"/>
</dbReference>
<sequence>MGKDAKKSKKSKRSKEKKEKRRRRDSSDDSSSDEDARKQNKNEKLIQRIVEHQKKHKKVDSEYTDEANPFGDPNFSKPFVWGKKIEKQIAEGVDVREMSAKAEAKRHQSRLEEAEKVKKRQEQREAEREAMQAELEMIQRERAAAEAVELERKQEDFLLEQSKMRSQARLAEGRPRAVDALAALVYDLPGVDPAELDPGSLLYGPGATLGLLRELRADAAAFQELDRVDAGRAAFWAALETVVGAGLAEAQREEEVDRAKARGEPTPAQYAVREAGWHGSIEADVRAMLAGKTLRELGDLEARIGEQLDSGEAADPEYWQAVLTRLSVERARAFLREFHAEKVRRSTAAMLAEVDVPAAMGWDGAAQEEGGGRRGG</sequence>